<evidence type="ECO:0000256" key="3">
    <source>
        <dbReference type="ARBA" id="ARBA00022525"/>
    </source>
</evidence>
<feature type="domain" description="Gp5/Type VI secretion system Vgr protein OB-fold" evidence="4">
    <location>
        <begin position="379"/>
        <end position="448"/>
    </location>
</feature>
<dbReference type="Gene3D" id="2.40.50.230">
    <property type="entry name" value="Gp5 N-terminal domain"/>
    <property type="match status" value="1"/>
</dbReference>
<feature type="domain" description="Gp5/Type VI secretion system Vgr C-terminal trimerisation" evidence="5">
    <location>
        <begin position="465"/>
        <end position="564"/>
    </location>
</feature>
<dbReference type="Gene3D" id="4.10.220.110">
    <property type="match status" value="1"/>
</dbReference>
<keyword evidence="3" id="KW-0964">Secreted</keyword>
<evidence type="ECO:0000259" key="4">
    <source>
        <dbReference type="Pfam" id="PF04717"/>
    </source>
</evidence>
<comment type="subcellular location">
    <subcellularLocation>
        <location evidence="1">Secreted</location>
    </subcellularLocation>
</comment>
<dbReference type="AlphaFoldDB" id="A0A0N1FAA4"/>
<dbReference type="InterPro" id="IPR037026">
    <property type="entry name" value="Vgr_OB-fold_dom_sf"/>
</dbReference>
<dbReference type="Pfam" id="PF05954">
    <property type="entry name" value="Phage_GPD"/>
    <property type="match status" value="1"/>
</dbReference>
<dbReference type="Pfam" id="PF22178">
    <property type="entry name" value="Gp5_trimer_C"/>
    <property type="match status" value="1"/>
</dbReference>
<dbReference type="InterPro" id="IPR050708">
    <property type="entry name" value="T6SS_VgrG/RHS"/>
</dbReference>
<evidence type="ECO:0000256" key="2">
    <source>
        <dbReference type="ARBA" id="ARBA00005558"/>
    </source>
</evidence>
<dbReference type="SUPFAM" id="SSF69279">
    <property type="entry name" value="Phage tail proteins"/>
    <property type="match status" value="2"/>
</dbReference>
<evidence type="ECO:0008006" key="8">
    <source>
        <dbReference type="Google" id="ProtNLM"/>
    </source>
</evidence>
<dbReference type="NCBIfam" id="TIGR03361">
    <property type="entry name" value="VI_Rhs_Vgr"/>
    <property type="match status" value="1"/>
</dbReference>
<dbReference type="InterPro" id="IPR017847">
    <property type="entry name" value="T6SS_RhsGE_Vgr_subset"/>
</dbReference>
<dbReference type="PANTHER" id="PTHR32305">
    <property type="match status" value="1"/>
</dbReference>
<sequence length="616" mass="66198">MDIDLLSIVTPLRDAPFGVAHVHGTEELGRPFIYHVHLHSGTHHLDTNLLLDQSVSITVARPRDGGPPARHINGIVAAVSQNPTQGGQLWSYTLTVVPRLWFLEQTRDCRFYQQMSVPGIIAQILAQFDITYDNRLTLDYPPRDYTVQFNESYLHFLHRIMEDCGIFYFFIHNGQGHRLVLADANAAFPALVPHAVVLDQVTPGLGVMQDWDRADRTVMGRIAAADYDPATDTASVGIMRADEATLLGATGATSRAHYVWPAVRGTRGGVSDMAKIRMQAAESGAQLYEGSGQTPAFFAGGRFSLQGDPFAPGGGTDYVVRRMDYDVSGNSSGSAGGVNVRLTAQPAALPYRPEPGLAPPVMAGLYSALVIGPAGEEVHTDDLGRIKVRFPSDHNDDITADGTLWVRVMNPWAGNGWGMQHVPRVGSEVAVAFLEGDVNRPVVVGGLFNARNAPIFAASEKTRAGWRSRSMEGGRTNFSEFSVDDAKGREEVFLHAERNLLVEVEHDRAVTVTHDERVRIDGARTETVQGNHATTVAQGNLSVDVTAGAMRCTAAQSITLEVGGSRIVIEPAGISLGIGGSTVRLTAADISITAPQVSVSGEALLQLTGGVTLINS</sequence>
<name>A0A0N1FAA4_9PROT</name>
<dbReference type="Proteomes" id="UP000031553">
    <property type="component" value="Unassembled WGS sequence"/>
</dbReference>
<dbReference type="OrthoDB" id="9762420at2"/>
<protein>
    <recommendedName>
        <fullName evidence="8">Gp5/Type VI secretion system Vgr protein OB-fold domain-containing protein</fullName>
    </recommendedName>
</protein>
<dbReference type="EMBL" id="JUFX02000215">
    <property type="protein sequence ID" value="KPH85985.1"/>
    <property type="molecule type" value="Genomic_DNA"/>
</dbReference>
<organism evidence="6 7">
    <name type="scientific">Komagataeibacter intermedius AF2</name>
    <dbReference type="NCBI Taxonomy" id="1458464"/>
    <lineage>
        <taxon>Bacteria</taxon>
        <taxon>Pseudomonadati</taxon>
        <taxon>Pseudomonadota</taxon>
        <taxon>Alphaproteobacteria</taxon>
        <taxon>Acetobacterales</taxon>
        <taxon>Acetobacteraceae</taxon>
        <taxon>Komagataeibacter</taxon>
    </lineage>
</organism>
<gene>
    <name evidence="6" type="ORF">GLUCOINTEAF2_0203022</name>
</gene>
<evidence type="ECO:0000259" key="5">
    <source>
        <dbReference type="Pfam" id="PF22178"/>
    </source>
</evidence>
<evidence type="ECO:0000313" key="7">
    <source>
        <dbReference type="Proteomes" id="UP000031553"/>
    </source>
</evidence>
<accession>A0A0N1FAA4</accession>
<dbReference type="InterPro" id="IPR006531">
    <property type="entry name" value="Gp5/Vgr_OB"/>
</dbReference>
<dbReference type="PANTHER" id="PTHR32305:SF15">
    <property type="entry name" value="PROTEIN RHSA-RELATED"/>
    <property type="match status" value="1"/>
</dbReference>
<dbReference type="SUPFAM" id="SSF69255">
    <property type="entry name" value="gp5 N-terminal domain-like"/>
    <property type="match status" value="1"/>
</dbReference>
<dbReference type="InterPro" id="IPR006533">
    <property type="entry name" value="T6SS_Vgr_RhsGE"/>
</dbReference>
<evidence type="ECO:0000256" key="1">
    <source>
        <dbReference type="ARBA" id="ARBA00004613"/>
    </source>
</evidence>
<dbReference type="Gene3D" id="3.55.50.10">
    <property type="entry name" value="Baseplate protein-like domains"/>
    <property type="match status" value="1"/>
</dbReference>
<dbReference type="RefSeq" id="WP_039735922.1">
    <property type="nucleotide sequence ID" value="NZ_JUFX02000215.1"/>
</dbReference>
<dbReference type="Pfam" id="PF04717">
    <property type="entry name" value="Phage_base_V"/>
    <property type="match status" value="1"/>
</dbReference>
<evidence type="ECO:0000313" key="6">
    <source>
        <dbReference type="EMBL" id="KPH85985.1"/>
    </source>
</evidence>
<dbReference type="Gene3D" id="2.30.110.50">
    <property type="match status" value="1"/>
</dbReference>
<proteinExistence type="inferred from homology"/>
<dbReference type="Gene3D" id="2.20.220.20">
    <property type="match status" value="1"/>
</dbReference>
<dbReference type="InterPro" id="IPR054030">
    <property type="entry name" value="Gp5_Vgr_C"/>
</dbReference>
<comment type="caution">
    <text evidence="6">The sequence shown here is derived from an EMBL/GenBank/DDBJ whole genome shotgun (WGS) entry which is preliminary data.</text>
</comment>
<dbReference type="SUPFAM" id="SSF69349">
    <property type="entry name" value="Phage fibre proteins"/>
    <property type="match status" value="1"/>
</dbReference>
<dbReference type="NCBIfam" id="TIGR01646">
    <property type="entry name" value="vgr_GE"/>
    <property type="match status" value="1"/>
</dbReference>
<reference evidence="6 7" key="1">
    <citation type="submission" date="2015-07" db="EMBL/GenBank/DDBJ databases">
        <title>Draft Genome Sequence of Komagataeibacter intermedius Strain AF2, Isolated from Kombucha Tea.</title>
        <authorList>
            <person name="Santos R.A."/>
            <person name="Berretta A.A."/>
            <person name="Barud H.S."/>
            <person name="Ribeiro S.J."/>
            <person name="Gonzalez-Garcia L.N."/>
            <person name="Zucchi T.D."/>
            <person name="Goldman G.H."/>
            <person name="Riano-Pachon D.M."/>
        </authorList>
    </citation>
    <scope>NUCLEOTIDE SEQUENCE [LARGE SCALE GENOMIC DNA]</scope>
    <source>
        <strain evidence="6 7">AF2</strain>
    </source>
</reference>
<dbReference type="GO" id="GO:0005576">
    <property type="term" value="C:extracellular region"/>
    <property type="evidence" value="ECO:0007669"/>
    <property type="project" value="UniProtKB-SubCell"/>
</dbReference>
<comment type="similarity">
    <text evidence="2">Belongs to the VgrG protein family.</text>
</comment>